<dbReference type="EMBL" id="BAAAUT010000023">
    <property type="protein sequence ID" value="GAA3138623.1"/>
    <property type="molecule type" value="Genomic_DNA"/>
</dbReference>
<feature type="compositionally biased region" description="Low complexity" evidence="1">
    <location>
        <begin position="43"/>
        <end position="53"/>
    </location>
</feature>
<evidence type="ECO:0000256" key="1">
    <source>
        <dbReference type="SAM" id="MobiDB-lite"/>
    </source>
</evidence>
<keyword evidence="3" id="KW-1185">Reference proteome</keyword>
<dbReference type="RefSeq" id="WP_344860180.1">
    <property type="nucleotide sequence ID" value="NZ_BAAAUT010000023.1"/>
</dbReference>
<accession>A0ABP6N739</accession>
<evidence type="ECO:0000313" key="3">
    <source>
        <dbReference type="Proteomes" id="UP001500320"/>
    </source>
</evidence>
<feature type="compositionally biased region" description="Basic and acidic residues" evidence="1">
    <location>
        <begin position="17"/>
        <end position="37"/>
    </location>
</feature>
<protein>
    <submittedName>
        <fullName evidence="2">Uncharacterized protein</fullName>
    </submittedName>
</protein>
<reference evidence="3" key="1">
    <citation type="journal article" date="2019" name="Int. J. Syst. Evol. Microbiol.">
        <title>The Global Catalogue of Microorganisms (GCM) 10K type strain sequencing project: providing services to taxonomists for standard genome sequencing and annotation.</title>
        <authorList>
            <consortium name="The Broad Institute Genomics Platform"/>
            <consortium name="The Broad Institute Genome Sequencing Center for Infectious Disease"/>
            <person name="Wu L."/>
            <person name="Ma J."/>
        </authorList>
    </citation>
    <scope>NUCLEOTIDE SEQUENCE [LARGE SCALE GENOMIC DNA]</scope>
    <source>
        <strain evidence="3">JCM 9373</strain>
    </source>
</reference>
<organism evidence="2 3">
    <name type="scientific">Planomonospora alba</name>
    <dbReference type="NCBI Taxonomy" id="161354"/>
    <lineage>
        <taxon>Bacteria</taxon>
        <taxon>Bacillati</taxon>
        <taxon>Actinomycetota</taxon>
        <taxon>Actinomycetes</taxon>
        <taxon>Streptosporangiales</taxon>
        <taxon>Streptosporangiaceae</taxon>
        <taxon>Planomonospora</taxon>
    </lineage>
</organism>
<evidence type="ECO:0000313" key="2">
    <source>
        <dbReference type="EMBL" id="GAA3138623.1"/>
    </source>
</evidence>
<proteinExistence type="predicted"/>
<feature type="region of interest" description="Disordered" evidence="1">
    <location>
        <begin position="1"/>
        <end position="83"/>
    </location>
</feature>
<dbReference type="Proteomes" id="UP001500320">
    <property type="component" value="Unassembled WGS sequence"/>
</dbReference>
<sequence>MTETDPENNTPDFTNVPERRDTSDPTERYERTGRVPEDREDAAGPGAPTATDPGGPPAQIPDDRKASARSGMPGDARSPDPEG</sequence>
<name>A0ABP6N739_9ACTN</name>
<gene>
    <name evidence="2" type="ORF">GCM10010466_31980</name>
</gene>
<comment type="caution">
    <text evidence="2">The sequence shown here is derived from an EMBL/GenBank/DDBJ whole genome shotgun (WGS) entry which is preliminary data.</text>
</comment>